<keyword evidence="2" id="KW-1003">Cell membrane</keyword>
<dbReference type="SMART" id="SM00116">
    <property type="entry name" value="CBS"/>
    <property type="match status" value="2"/>
</dbReference>
<dbReference type="GO" id="GO:0005886">
    <property type="term" value="C:plasma membrane"/>
    <property type="evidence" value="ECO:0007669"/>
    <property type="project" value="UniProtKB-SubCell"/>
</dbReference>
<dbReference type="PROSITE" id="PS51846">
    <property type="entry name" value="CNNM"/>
    <property type="match status" value="1"/>
</dbReference>
<feature type="domain" description="CBS" evidence="11">
    <location>
        <begin position="288"/>
        <end position="345"/>
    </location>
</feature>
<keyword evidence="3 9" id="KW-0812">Transmembrane</keyword>
<sequence>MLYLIVAALLVFLNGFFVAAEFAIVKIRLSRLEELVAEGRPGAKIARNVVHHLDAYLSATQIGITLASLGLGWVGEPAVAHLLVEPFFAWMGFLSEEALHTTSLTIAFIFISFLHVVLGELAPKSLAIQRAEQTTLGVALPLRVFYYLFLPAIWVFNGSANLLLRTVGITPVSGHELAHSAEEIRIILEHSEQSGVLSEQRHDLLEGALDIAERSVKQIMVPRVDVVYISTSAAWEQIVRTVIEHGYSRFPLCDGDLDHPIGILYAKDLLRYLGQPEGPPSTEGIVALKRECLFVPESQRVETLLKRFQRSRIHLAVVVDEYGGTSGIVTLEDVLEELVGEIQDEMDQEAPLLEETPEGHYRVNGQMLIDDLADRTGVVLPDAQGDTVGGYILYRLGRVAARGDEVRADGHLLRVLEVHRRRIVRVLVSPAMSDEGSAGQDS</sequence>
<comment type="subcellular location">
    <subcellularLocation>
        <location evidence="1">Cell membrane</location>
        <topology evidence="1">Multi-pass membrane protein</topology>
    </subcellularLocation>
</comment>
<evidence type="ECO:0000256" key="3">
    <source>
        <dbReference type="ARBA" id="ARBA00022692"/>
    </source>
</evidence>
<dbReference type="Pfam" id="PF01595">
    <property type="entry name" value="CNNM"/>
    <property type="match status" value="1"/>
</dbReference>
<dbReference type="InterPro" id="IPR051676">
    <property type="entry name" value="UPF0053_domain"/>
</dbReference>
<evidence type="ECO:0000256" key="6">
    <source>
        <dbReference type="ARBA" id="ARBA00023122"/>
    </source>
</evidence>
<evidence type="ECO:0000313" key="13">
    <source>
        <dbReference type="EMBL" id="OGG55269.1"/>
    </source>
</evidence>
<evidence type="ECO:0000256" key="2">
    <source>
        <dbReference type="ARBA" id="ARBA00022475"/>
    </source>
</evidence>
<dbReference type="SUPFAM" id="SSF56176">
    <property type="entry name" value="FAD-binding/transporter-associated domain-like"/>
    <property type="match status" value="1"/>
</dbReference>
<dbReference type="InterPro" id="IPR000644">
    <property type="entry name" value="CBS_dom"/>
</dbReference>
<accession>A0A1F6D1G3</accession>
<evidence type="ECO:0000259" key="11">
    <source>
        <dbReference type="PROSITE" id="PS51371"/>
    </source>
</evidence>
<dbReference type="Gene3D" id="3.10.580.10">
    <property type="entry name" value="CBS-domain"/>
    <property type="match status" value="1"/>
</dbReference>
<organism evidence="13 14">
    <name type="scientific">Handelsmanbacteria sp. (strain RIFCSPLOWO2_12_FULL_64_10)</name>
    <dbReference type="NCBI Taxonomy" id="1817868"/>
    <lineage>
        <taxon>Bacteria</taxon>
        <taxon>Candidatus Handelsmaniibacteriota</taxon>
    </lineage>
</organism>
<dbReference type="CDD" id="cd04590">
    <property type="entry name" value="CBS_pair_CorC_HlyC_assoc"/>
    <property type="match status" value="1"/>
</dbReference>
<evidence type="ECO:0000256" key="8">
    <source>
        <dbReference type="PROSITE-ProRule" id="PRU00703"/>
    </source>
</evidence>
<dbReference type="InterPro" id="IPR016169">
    <property type="entry name" value="FAD-bd_PCMH_sub2"/>
</dbReference>
<evidence type="ECO:0000259" key="12">
    <source>
        <dbReference type="PROSITE" id="PS51846"/>
    </source>
</evidence>
<keyword evidence="6 8" id="KW-0129">CBS domain</keyword>
<dbReference type="Gene3D" id="3.30.465.10">
    <property type="match status" value="1"/>
</dbReference>
<dbReference type="GO" id="GO:0050660">
    <property type="term" value="F:flavin adenine dinucleotide binding"/>
    <property type="evidence" value="ECO:0007669"/>
    <property type="project" value="InterPro"/>
</dbReference>
<dbReference type="FunFam" id="3.10.580.10:FF:000002">
    <property type="entry name" value="Magnesium/cobalt efflux protein CorC"/>
    <property type="match status" value="1"/>
</dbReference>
<protein>
    <recommendedName>
        <fullName evidence="15">Hemolysin</fullName>
    </recommendedName>
</protein>
<dbReference type="InterPro" id="IPR005170">
    <property type="entry name" value="Transptr-assoc_dom"/>
</dbReference>
<reference evidence="13 14" key="1">
    <citation type="journal article" date="2016" name="Nat. Commun.">
        <title>Thousands of microbial genomes shed light on interconnected biogeochemical processes in an aquifer system.</title>
        <authorList>
            <person name="Anantharaman K."/>
            <person name="Brown C.T."/>
            <person name="Hug L.A."/>
            <person name="Sharon I."/>
            <person name="Castelle C.J."/>
            <person name="Probst A.J."/>
            <person name="Thomas B.C."/>
            <person name="Singh A."/>
            <person name="Wilkins M.J."/>
            <person name="Karaoz U."/>
            <person name="Brodie E.L."/>
            <person name="Williams K.H."/>
            <person name="Hubbard S.S."/>
            <person name="Banfield J.F."/>
        </authorList>
    </citation>
    <scope>NUCLEOTIDE SEQUENCE [LARGE SCALE GENOMIC DNA]</scope>
    <source>
        <strain evidence="14">RIFCSPLOWO2_12_FULL_64_10</strain>
    </source>
</reference>
<dbReference type="Pfam" id="PF03471">
    <property type="entry name" value="CorC_HlyC"/>
    <property type="match status" value="1"/>
</dbReference>
<feature type="transmembrane region" description="Helical" evidence="10">
    <location>
        <begin position="134"/>
        <end position="156"/>
    </location>
</feature>
<dbReference type="PROSITE" id="PS51371">
    <property type="entry name" value="CBS"/>
    <property type="match status" value="2"/>
</dbReference>
<dbReference type="SUPFAM" id="SSF54631">
    <property type="entry name" value="CBS-domain pair"/>
    <property type="match status" value="1"/>
</dbReference>
<dbReference type="SMART" id="SM01091">
    <property type="entry name" value="CorC_HlyC"/>
    <property type="match status" value="1"/>
</dbReference>
<evidence type="ECO:0000256" key="9">
    <source>
        <dbReference type="PROSITE-ProRule" id="PRU01193"/>
    </source>
</evidence>
<evidence type="ECO:0000256" key="10">
    <source>
        <dbReference type="SAM" id="Phobius"/>
    </source>
</evidence>
<feature type="transmembrane region" description="Helical" evidence="10">
    <location>
        <begin position="98"/>
        <end position="122"/>
    </location>
</feature>
<evidence type="ECO:0000256" key="5">
    <source>
        <dbReference type="ARBA" id="ARBA00022989"/>
    </source>
</evidence>
<dbReference type="AlphaFoldDB" id="A0A1F6D1G3"/>
<dbReference type="InterPro" id="IPR036318">
    <property type="entry name" value="FAD-bd_PCMH-like_sf"/>
</dbReference>
<keyword evidence="4" id="KW-0677">Repeat</keyword>
<evidence type="ECO:0000256" key="7">
    <source>
        <dbReference type="ARBA" id="ARBA00023136"/>
    </source>
</evidence>
<proteinExistence type="predicted"/>
<evidence type="ECO:0008006" key="15">
    <source>
        <dbReference type="Google" id="ProtNLM"/>
    </source>
</evidence>
<name>A0A1F6D1G3_HANXR</name>
<dbReference type="PANTHER" id="PTHR43099">
    <property type="entry name" value="UPF0053 PROTEIN YRKA"/>
    <property type="match status" value="1"/>
</dbReference>
<evidence type="ECO:0000256" key="1">
    <source>
        <dbReference type="ARBA" id="ARBA00004651"/>
    </source>
</evidence>
<dbReference type="Proteomes" id="UP000178606">
    <property type="component" value="Unassembled WGS sequence"/>
</dbReference>
<feature type="domain" description="CBS" evidence="11">
    <location>
        <begin position="220"/>
        <end position="281"/>
    </location>
</feature>
<dbReference type="InterPro" id="IPR002550">
    <property type="entry name" value="CNNM"/>
</dbReference>
<gene>
    <name evidence="13" type="ORF">A3F84_11080</name>
</gene>
<keyword evidence="7 9" id="KW-0472">Membrane</keyword>
<dbReference type="InterPro" id="IPR044751">
    <property type="entry name" value="Ion_transp-like_CBS"/>
</dbReference>
<dbReference type="Pfam" id="PF00571">
    <property type="entry name" value="CBS"/>
    <property type="match status" value="2"/>
</dbReference>
<dbReference type="InterPro" id="IPR046342">
    <property type="entry name" value="CBS_dom_sf"/>
</dbReference>
<comment type="caution">
    <text evidence="13">The sequence shown here is derived from an EMBL/GenBank/DDBJ whole genome shotgun (WGS) entry which is preliminary data.</text>
</comment>
<dbReference type="PANTHER" id="PTHR43099:SF5">
    <property type="entry name" value="HLYC_CORC FAMILY TRANSPORTER"/>
    <property type="match status" value="1"/>
</dbReference>
<feature type="domain" description="CNNM transmembrane" evidence="12">
    <location>
        <begin position="1"/>
        <end position="201"/>
    </location>
</feature>
<keyword evidence="5 9" id="KW-1133">Transmembrane helix</keyword>
<evidence type="ECO:0000256" key="4">
    <source>
        <dbReference type="ARBA" id="ARBA00022737"/>
    </source>
</evidence>
<dbReference type="EMBL" id="MFKF01000085">
    <property type="protein sequence ID" value="OGG55269.1"/>
    <property type="molecule type" value="Genomic_DNA"/>
</dbReference>
<evidence type="ECO:0000313" key="14">
    <source>
        <dbReference type="Proteomes" id="UP000178606"/>
    </source>
</evidence>